<comment type="caution">
    <text evidence="6">The sequence shown here is derived from an EMBL/GenBank/DDBJ whole genome shotgun (WGS) entry which is preliminary data.</text>
</comment>
<dbReference type="Gene3D" id="3.40.1050.10">
    <property type="entry name" value="Carbonic anhydrase"/>
    <property type="match status" value="1"/>
</dbReference>
<dbReference type="GO" id="GO:0008270">
    <property type="term" value="F:zinc ion binding"/>
    <property type="evidence" value="ECO:0007669"/>
    <property type="project" value="UniProtKB-UniRule"/>
</dbReference>
<dbReference type="SUPFAM" id="SSF53056">
    <property type="entry name" value="beta-carbonic anhydrase, cab"/>
    <property type="match status" value="1"/>
</dbReference>
<keyword evidence="7" id="KW-1185">Reference proteome</keyword>
<keyword evidence="3 4" id="KW-0862">Zinc</keyword>
<dbReference type="PANTHER" id="PTHR43175">
    <property type="entry name" value="CARBONIC ANHYDRASE"/>
    <property type="match status" value="1"/>
</dbReference>
<proteinExistence type="inferred from homology"/>
<evidence type="ECO:0000313" key="6">
    <source>
        <dbReference type="EMBL" id="GAM38868.1"/>
    </source>
</evidence>
<dbReference type="EC" id="4.2.1.1" evidence="5"/>
<comment type="catalytic activity">
    <reaction evidence="5">
        <text>hydrogencarbonate + H(+) = CO2 + H2O</text>
        <dbReference type="Rhea" id="RHEA:10748"/>
        <dbReference type="ChEBI" id="CHEBI:15377"/>
        <dbReference type="ChEBI" id="CHEBI:15378"/>
        <dbReference type="ChEBI" id="CHEBI:16526"/>
        <dbReference type="ChEBI" id="CHEBI:17544"/>
        <dbReference type="EC" id="4.2.1.1"/>
    </reaction>
</comment>
<comment type="function">
    <text evidence="5">Reversible hydration of carbon dioxide.</text>
</comment>
<reference evidence="7" key="1">
    <citation type="journal article" date="2015" name="Genome Announc.">
        <title>Draft genome sequence of Talaromyces cellulolyticus strain Y-94, a source of lignocellulosic biomass-degrading enzymes.</title>
        <authorList>
            <person name="Fujii T."/>
            <person name="Koike H."/>
            <person name="Sawayama S."/>
            <person name="Yano S."/>
            <person name="Inoue H."/>
        </authorList>
    </citation>
    <scope>NUCLEOTIDE SEQUENCE [LARGE SCALE GENOMIC DNA]</scope>
    <source>
        <strain evidence="7">Y-94</strain>
    </source>
</reference>
<evidence type="ECO:0000256" key="3">
    <source>
        <dbReference type="ARBA" id="ARBA00022833"/>
    </source>
</evidence>
<name>A0A6V8HBN6_TALPI</name>
<keyword evidence="5" id="KW-0456">Lyase</keyword>
<dbReference type="Proteomes" id="UP000053095">
    <property type="component" value="Unassembled WGS sequence"/>
</dbReference>
<feature type="binding site" evidence="4">
    <location>
        <position position="100"/>
    </location>
    <ligand>
        <name>Zn(2+)</name>
        <dbReference type="ChEBI" id="CHEBI:29105"/>
    </ligand>
</feature>
<protein>
    <recommendedName>
        <fullName evidence="5">Carbonic anhydrase</fullName>
        <ecNumber evidence="5">4.2.1.1</ecNumber>
    </recommendedName>
    <alternativeName>
        <fullName evidence="5">Carbonate dehydratase</fullName>
    </alternativeName>
</protein>
<dbReference type="GO" id="GO:0004089">
    <property type="term" value="F:carbonate dehydratase activity"/>
    <property type="evidence" value="ECO:0007669"/>
    <property type="project" value="UniProtKB-UniRule"/>
</dbReference>
<dbReference type="Pfam" id="PF00484">
    <property type="entry name" value="Pro_CA"/>
    <property type="match status" value="1"/>
</dbReference>
<evidence type="ECO:0000256" key="5">
    <source>
        <dbReference type="RuleBase" id="RU003956"/>
    </source>
</evidence>
<feature type="binding site" evidence="4">
    <location>
        <position position="50"/>
    </location>
    <ligand>
        <name>Zn(2+)</name>
        <dbReference type="ChEBI" id="CHEBI:29105"/>
    </ligand>
</feature>
<feature type="binding site" evidence="4">
    <location>
        <position position="103"/>
    </location>
    <ligand>
        <name>Zn(2+)</name>
        <dbReference type="ChEBI" id="CHEBI:29105"/>
    </ligand>
</feature>
<evidence type="ECO:0000313" key="7">
    <source>
        <dbReference type="Proteomes" id="UP000053095"/>
    </source>
</evidence>
<dbReference type="AlphaFoldDB" id="A0A6V8HBN6"/>
<dbReference type="SMART" id="SM00947">
    <property type="entry name" value="Pro_CA"/>
    <property type="match status" value="1"/>
</dbReference>
<evidence type="ECO:0000256" key="1">
    <source>
        <dbReference type="ARBA" id="ARBA00006217"/>
    </source>
</evidence>
<gene>
    <name evidence="6" type="ORF">TCE0_034f09947</name>
</gene>
<comment type="similarity">
    <text evidence="1 5">Belongs to the beta-class carbonic anhydrase family.</text>
</comment>
<dbReference type="InterPro" id="IPR036874">
    <property type="entry name" value="Carbonic_anhydrase_sf"/>
</dbReference>
<evidence type="ECO:0000256" key="2">
    <source>
        <dbReference type="ARBA" id="ARBA00022723"/>
    </source>
</evidence>
<dbReference type="PANTHER" id="PTHR43175:SF3">
    <property type="entry name" value="CARBON DISULFIDE HYDROLASE"/>
    <property type="match status" value="1"/>
</dbReference>
<feature type="binding site" evidence="4">
    <location>
        <position position="48"/>
    </location>
    <ligand>
        <name>Zn(2+)</name>
        <dbReference type="ChEBI" id="CHEBI:29105"/>
    </ligand>
</feature>
<organism evidence="6 7">
    <name type="scientific">Talaromyces pinophilus</name>
    <name type="common">Penicillium pinophilum</name>
    <dbReference type="NCBI Taxonomy" id="128442"/>
    <lineage>
        <taxon>Eukaryota</taxon>
        <taxon>Fungi</taxon>
        <taxon>Dikarya</taxon>
        <taxon>Ascomycota</taxon>
        <taxon>Pezizomycotina</taxon>
        <taxon>Eurotiomycetes</taxon>
        <taxon>Eurotiomycetidae</taxon>
        <taxon>Eurotiales</taxon>
        <taxon>Trichocomaceae</taxon>
        <taxon>Talaromyces</taxon>
        <taxon>Talaromyces sect. Talaromyces</taxon>
    </lineage>
</organism>
<sequence length="180" mass="19995">MSASRDTISRLLANNEKFASSFNGAPTMEQLRADIKENGAQPLFILTCLDPRCVPEAFFGPDLRGAVHRNAGGRATGDVVRSLNVLRALVNMKTVVVVHHTDCGMTHVTEDEIREYAKSKNPEAAAIVDKIDFDLWKEEHLEESVKKDVRKLREEKSLDGIEVFGFVLDTQTAVVTEVQV</sequence>
<comment type="cofactor">
    <cofactor evidence="4">
        <name>Zn(2+)</name>
        <dbReference type="ChEBI" id="CHEBI:29105"/>
    </cofactor>
    <text evidence="4">Binds 1 zinc ion per subunit.</text>
</comment>
<dbReference type="EMBL" id="DF933830">
    <property type="protein sequence ID" value="GAM38868.1"/>
    <property type="molecule type" value="Genomic_DNA"/>
</dbReference>
<keyword evidence="2 4" id="KW-0479">Metal-binding</keyword>
<evidence type="ECO:0000256" key="4">
    <source>
        <dbReference type="PIRSR" id="PIRSR601765-1"/>
    </source>
</evidence>
<dbReference type="InterPro" id="IPR001765">
    <property type="entry name" value="Carbonic_anhydrase"/>
</dbReference>
<accession>A0A6V8HBN6</accession>